<dbReference type="InterPro" id="IPR036640">
    <property type="entry name" value="ABC1_TM_sf"/>
</dbReference>
<dbReference type="SUPFAM" id="SSF90123">
    <property type="entry name" value="ABC transporter transmembrane region"/>
    <property type="match status" value="1"/>
</dbReference>
<keyword evidence="7" id="KW-0547">Nucleotide-binding</keyword>
<evidence type="ECO:0000259" key="6">
    <source>
        <dbReference type="PROSITE" id="PS50929"/>
    </source>
</evidence>
<dbReference type="GO" id="GO:0005886">
    <property type="term" value="C:plasma membrane"/>
    <property type="evidence" value="ECO:0007669"/>
    <property type="project" value="UniProtKB-SubCell"/>
</dbReference>
<evidence type="ECO:0000256" key="1">
    <source>
        <dbReference type="ARBA" id="ARBA00004651"/>
    </source>
</evidence>
<keyword evidence="3 5" id="KW-1133">Transmembrane helix</keyword>
<keyword evidence="7" id="KW-0067">ATP-binding</keyword>
<dbReference type="Proteomes" id="UP000471753">
    <property type="component" value="Unassembled WGS sequence"/>
</dbReference>
<evidence type="ECO:0000256" key="4">
    <source>
        <dbReference type="ARBA" id="ARBA00023136"/>
    </source>
</evidence>
<dbReference type="AlphaFoldDB" id="A0A7K3UMJ7"/>
<name>A0A7K3UMJ7_9HYPH</name>
<evidence type="ECO:0000313" key="8">
    <source>
        <dbReference type="Proteomes" id="UP000471753"/>
    </source>
</evidence>
<comment type="caution">
    <text evidence="7">The sequence shown here is derived from an EMBL/GenBank/DDBJ whole genome shotgun (WGS) entry which is preliminary data.</text>
</comment>
<sequence>MNIWPSRIGLPGRVSQKTGSATDSMPSDLFGFIWLMGRRHQALIAGLSLILFVIGAAPLELQRRIVNEATQQASYGTLLFLVSLYLAVAVLEGAVKFTLNLYRSWVGEKGTLWLRARVLHRAETPPSESMLEGVELSIVLAEAEPVGGFVGTSISEPLLQVGILVTVCSYLIYLQPLMMLAVAATFAPQIAFVPMMQAAINRRVEAKVAIMRDVSEGMVHAIEGGQGEDPQTSRIGAIFSANMEIYRYKYAMNFLMNLMAQLGYVGIFVLGGYYVVTGKTEIGTVVAFVSGLAKIVDPWGAIVDWYRDLRVTQVKFRLIRDAAKFDGAGNHEI</sequence>
<dbReference type="EMBL" id="WUFT01000034">
    <property type="protein sequence ID" value="NEJ74741.1"/>
    <property type="molecule type" value="Genomic_DNA"/>
</dbReference>
<proteinExistence type="predicted"/>
<feature type="transmembrane region" description="Helical" evidence="5">
    <location>
        <begin position="170"/>
        <end position="193"/>
    </location>
</feature>
<feature type="domain" description="ABC transmembrane type-1" evidence="6">
    <location>
        <begin position="42"/>
        <end position="309"/>
    </location>
</feature>
<feature type="transmembrane region" description="Helical" evidence="5">
    <location>
        <begin position="42"/>
        <end position="61"/>
    </location>
</feature>
<feature type="transmembrane region" description="Helical" evidence="5">
    <location>
        <begin position="254"/>
        <end position="276"/>
    </location>
</feature>
<feature type="transmembrane region" description="Helical" evidence="5">
    <location>
        <begin position="73"/>
        <end position="95"/>
    </location>
</feature>
<dbReference type="GO" id="GO:0140359">
    <property type="term" value="F:ABC-type transporter activity"/>
    <property type="evidence" value="ECO:0007669"/>
    <property type="project" value="InterPro"/>
</dbReference>
<keyword evidence="4 5" id="KW-0472">Membrane</keyword>
<dbReference type="GO" id="GO:0005524">
    <property type="term" value="F:ATP binding"/>
    <property type="evidence" value="ECO:0007669"/>
    <property type="project" value="UniProtKB-KW"/>
</dbReference>
<accession>A0A7K3UMJ7</accession>
<evidence type="ECO:0000256" key="5">
    <source>
        <dbReference type="SAM" id="Phobius"/>
    </source>
</evidence>
<keyword evidence="2 5" id="KW-0812">Transmembrane</keyword>
<protein>
    <submittedName>
        <fullName evidence="7">ABC transporter ATP-binding protein</fullName>
    </submittedName>
</protein>
<dbReference type="InterPro" id="IPR011527">
    <property type="entry name" value="ABC1_TM_dom"/>
</dbReference>
<feature type="transmembrane region" description="Helical" evidence="5">
    <location>
        <begin position="282"/>
        <end position="306"/>
    </location>
</feature>
<reference evidence="7 8" key="1">
    <citation type="submission" date="2019-12" db="EMBL/GenBank/DDBJ databases">
        <title>Rhizobium genotypes associated with high levels of biological nitrogen fixation by grain legumes in a temperate-maritime cropping system.</title>
        <authorList>
            <person name="Maluk M."/>
            <person name="Francesc Ferrando Molina F."/>
            <person name="Lopez Del Egido L."/>
            <person name="Lafos M."/>
            <person name="Langarica-Fuentes A."/>
            <person name="Gebre Yohannes G."/>
            <person name="Young M.W."/>
            <person name="Martin P."/>
            <person name="Gantlett R."/>
            <person name="Kenicer G."/>
            <person name="Hawes C."/>
            <person name="Begg G.S."/>
            <person name="Quilliam R.S."/>
            <person name="Squire G.R."/>
            <person name="Poole P.S."/>
            <person name="Young P.W."/>
            <person name="Iannetta P.M."/>
            <person name="James E.K."/>
        </authorList>
    </citation>
    <scope>NUCLEOTIDE SEQUENCE [LARGE SCALE GENOMIC DNA]</scope>
    <source>
        <strain evidence="7 8">JHI366</strain>
    </source>
</reference>
<evidence type="ECO:0000256" key="3">
    <source>
        <dbReference type="ARBA" id="ARBA00022989"/>
    </source>
</evidence>
<evidence type="ECO:0000313" key="7">
    <source>
        <dbReference type="EMBL" id="NEJ74741.1"/>
    </source>
</evidence>
<evidence type="ECO:0000256" key="2">
    <source>
        <dbReference type="ARBA" id="ARBA00022692"/>
    </source>
</evidence>
<comment type="subcellular location">
    <subcellularLocation>
        <location evidence="1">Cell membrane</location>
        <topology evidence="1">Multi-pass membrane protein</topology>
    </subcellularLocation>
</comment>
<organism evidence="7 8">
    <name type="scientific">Rhizobium phaseoli</name>
    <dbReference type="NCBI Taxonomy" id="396"/>
    <lineage>
        <taxon>Bacteria</taxon>
        <taxon>Pseudomonadati</taxon>
        <taxon>Pseudomonadota</taxon>
        <taxon>Alphaproteobacteria</taxon>
        <taxon>Hyphomicrobiales</taxon>
        <taxon>Rhizobiaceae</taxon>
        <taxon>Rhizobium/Agrobacterium group</taxon>
        <taxon>Rhizobium</taxon>
    </lineage>
</organism>
<dbReference type="Gene3D" id="1.20.1560.10">
    <property type="entry name" value="ABC transporter type 1, transmembrane domain"/>
    <property type="match status" value="1"/>
</dbReference>
<dbReference type="PROSITE" id="PS50929">
    <property type="entry name" value="ABC_TM1F"/>
    <property type="match status" value="1"/>
</dbReference>
<gene>
    <name evidence="7" type="ORF">GR197_30170</name>
</gene>